<dbReference type="GO" id="GO:0005524">
    <property type="term" value="F:ATP binding"/>
    <property type="evidence" value="ECO:0007669"/>
    <property type="project" value="UniProtKB-KW"/>
</dbReference>
<comment type="subcellular location">
    <subcellularLocation>
        <location evidence="1">Cytoplasm</location>
    </subcellularLocation>
</comment>
<reference evidence="10" key="1">
    <citation type="submission" date="2021-02" db="EMBL/GenBank/DDBJ databases">
        <authorList>
            <person name="Dougan E. K."/>
            <person name="Rhodes N."/>
            <person name="Thang M."/>
            <person name="Chan C."/>
        </authorList>
    </citation>
    <scope>NUCLEOTIDE SEQUENCE</scope>
</reference>
<evidence type="ECO:0000259" key="9">
    <source>
        <dbReference type="PROSITE" id="PS50893"/>
    </source>
</evidence>
<comment type="pathway">
    <text evidence="2">Protein biosynthesis; polypeptide chain elongation.</text>
</comment>
<dbReference type="InterPro" id="IPR017871">
    <property type="entry name" value="ABC_transporter-like_CS"/>
</dbReference>
<dbReference type="CDD" id="cd03221">
    <property type="entry name" value="ABCF_EF-3"/>
    <property type="match status" value="1"/>
</dbReference>
<dbReference type="SUPFAM" id="SSF54160">
    <property type="entry name" value="Chromo domain-like"/>
    <property type="match status" value="1"/>
</dbReference>
<protein>
    <recommendedName>
        <fullName evidence="9">ABC transporter domain-containing protein</fullName>
    </recommendedName>
</protein>
<dbReference type="InterPro" id="IPR003593">
    <property type="entry name" value="AAA+_ATPase"/>
</dbReference>
<accession>A0A813JIT3</accession>
<evidence type="ECO:0000256" key="1">
    <source>
        <dbReference type="ARBA" id="ARBA00004496"/>
    </source>
</evidence>
<dbReference type="InterPro" id="IPR047038">
    <property type="entry name" value="eEF3_chromodomain-like_sf"/>
</dbReference>
<dbReference type="Gene3D" id="2.40.50.990">
    <property type="match status" value="1"/>
</dbReference>
<dbReference type="EMBL" id="CAJNNW010025200">
    <property type="protein sequence ID" value="CAE8676169.1"/>
    <property type="molecule type" value="Genomic_DNA"/>
</dbReference>
<dbReference type="PANTHER" id="PTHR19211:SF5">
    <property type="entry name" value="ELONGATION FACTOR 3A-RELATED"/>
    <property type="match status" value="1"/>
</dbReference>
<proteinExistence type="predicted"/>
<keyword evidence="4" id="KW-0677">Repeat</keyword>
<dbReference type="InterPro" id="IPR027417">
    <property type="entry name" value="P-loop_NTPase"/>
</dbReference>
<feature type="domain" description="ABC transporter" evidence="9">
    <location>
        <begin position="376"/>
        <end position="691"/>
    </location>
</feature>
<dbReference type="GO" id="GO:0016887">
    <property type="term" value="F:ATP hydrolysis activity"/>
    <property type="evidence" value="ECO:0007669"/>
    <property type="project" value="InterPro"/>
</dbReference>
<sequence>ADAPPPLRSQLLKGRVRTEIADAPVPGPLLEYVTTVIESCCMESLTRTAAEAFIEEELSQLAEKKALDASGSAIAAFQLQPVLDKVFAGVEDEAEKKKLNTDKDALVHVEGLRMMYGGGHMLLKDAMLDLRRGRRYGVVGRNGAGKTTLMSTIASGGVQGLDRSVKTLHVKHEILVEVSDLNAIEFCAKQSEEVYSEEQLQDALLKVGFPKAMQEKSVNELSGGWRMKLLLASAMMRDCDILLLDEPTNHLDKESVQWLTEYLRSLTNTSLMVISHDPGFLNAVCTDIIQYSSSRTLDYYPGNFDDFLKARRISSDEEAEALLMGRGNFENDQEDEDEDAGGASGGVTASALDKSSKISFPLPGTLKGHSSAKPVMELKNVWFSYEEQEGPMILKDISCKIALSSRLGIIGANGAGKSTLLNLLCGELIPSPSPEGTVAGEVYKHRNLRLAYIAQQHMYHLAEFLNSSPYVYIQKRYANGWDEALQTRLIVPANEEEAKMRQDLAKLYGKYGYEVGAIVGRVLRGNEVLYEVQWKDLDDPKQNTFETVSKLKKMGVASFAKAFDERQAAQAAGIDQRPLTQREIVKHLEQFGLDEDMILNREIGGFSAGQKSKLTLGAAFWTKPHIVALDEPTNYIDMETLDALVQGLSRYKGGVIVISHAAEFVKRVCGETWLVEGGVIKEKIKDGKEMK</sequence>
<evidence type="ECO:0000256" key="6">
    <source>
        <dbReference type="ARBA" id="ARBA00022768"/>
    </source>
</evidence>
<dbReference type="SMART" id="SM00382">
    <property type="entry name" value="AAA"/>
    <property type="match status" value="2"/>
</dbReference>
<dbReference type="Pfam" id="PF00005">
    <property type="entry name" value="ABC_tran"/>
    <property type="match status" value="2"/>
</dbReference>
<evidence type="ECO:0000256" key="8">
    <source>
        <dbReference type="ARBA" id="ARBA00022917"/>
    </source>
</evidence>
<dbReference type="SUPFAM" id="SSF52540">
    <property type="entry name" value="P-loop containing nucleoside triphosphate hydrolases"/>
    <property type="match status" value="2"/>
</dbReference>
<evidence type="ECO:0000256" key="2">
    <source>
        <dbReference type="ARBA" id="ARBA00004815"/>
    </source>
</evidence>
<gene>
    <name evidence="10" type="ORF">PGLA2088_LOCUS19749</name>
</gene>
<dbReference type="PROSITE" id="PS50893">
    <property type="entry name" value="ABC_TRANSPORTER_2"/>
    <property type="match status" value="2"/>
</dbReference>
<organism evidence="10 11">
    <name type="scientific">Polarella glacialis</name>
    <name type="common">Dinoflagellate</name>
    <dbReference type="NCBI Taxonomy" id="89957"/>
    <lineage>
        <taxon>Eukaryota</taxon>
        <taxon>Sar</taxon>
        <taxon>Alveolata</taxon>
        <taxon>Dinophyceae</taxon>
        <taxon>Suessiales</taxon>
        <taxon>Suessiaceae</taxon>
        <taxon>Polarella</taxon>
    </lineage>
</organism>
<dbReference type="PANTHER" id="PTHR19211">
    <property type="entry name" value="ATP-BINDING TRANSPORT PROTEIN-RELATED"/>
    <property type="match status" value="1"/>
</dbReference>
<keyword evidence="6" id="KW-0251">Elongation factor</keyword>
<name>A0A813JIT3_POLGL</name>
<dbReference type="InterPro" id="IPR016197">
    <property type="entry name" value="Chromo-like_dom_sf"/>
</dbReference>
<feature type="non-terminal residue" evidence="10">
    <location>
        <position position="1"/>
    </location>
</feature>
<dbReference type="AlphaFoldDB" id="A0A813JIT3"/>
<keyword evidence="5" id="KW-0547">Nucleotide-binding</keyword>
<evidence type="ECO:0000256" key="4">
    <source>
        <dbReference type="ARBA" id="ARBA00022737"/>
    </source>
</evidence>
<feature type="domain" description="ABC transporter" evidence="9">
    <location>
        <begin position="107"/>
        <end position="326"/>
    </location>
</feature>
<comment type="caution">
    <text evidence="10">The sequence shown here is derived from an EMBL/GenBank/DDBJ whole genome shotgun (WGS) entry which is preliminary data.</text>
</comment>
<dbReference type="InterPro" id="IPR003439">
    <property type="entry name" value="ABC_transporter-like_ATP-bd"/>
</dbReference>
<dbReference type="InterPro" id="IPR050611">
    <property type="entry name" value="ABCF"/>
</dbReference>
<evidence type="ECO:0000313" key="10">
    <source>
        <dbReference type="EMBL" id="CAE8676169.1"/>
    </source>
</evidence>
<dbReference type="GO" id="GO:0003746">
    <property type="term" value="F:translation elongation factor activity"/>
    <property type="evidence" value="ECO:0007669"/>
    <property type="project" value="UniProtKB-KW"/>
</dbReference>
<dbReference type="Gene3D" id="3.40.50.300">
    <property type="entry name" value="P-loop containing nucleotide triphosphate hydrolases"/>
    <property type="match status" value="2"/>
</dbReference>
<keyword evidence="8" id="KW-0648">Protein biosynthesis</keyword>
<dbReference type="Proteomes" id="UP000626109">
    <property type="component" value="Unassembled WGS sequence"/>
</dbReference>
<evidence type="ECO:0000256" key="7">
    <source>
        <dbReference type="ARBA" id="ARBA00022840"/>
    </source>
</evidence>
<dbReference type="GO" id="GO:0005737">
    <property type="term" value="C:cytoplasm"/>
    <property type="evidence" value="ECO:0007669"/>
    <property type="project" value="UniProtKB-SubCell"/>
</dbReference>
<evidence type="ECO:0000256" key="5">
    <source>
        <dbReference type="ARBA" id="ARBA00022741"/>
    </source>
</evidence>
<evidence type="ECO:0000256" key="3">
    <source>
        <dbReference type="ARBA" id="ARBA00022490"/>
    </source>
</evidence>
<evidence type="ECO:0000313" key="11">
    <source>
        <dbReference type="Proteomes" id="UP000626109"/>
    </source>
</evidence>
<keyword evidence="3" id="KW-0963">Cytoplasm</keyword>
<keyword evidence="7" id="KW-0067">ATP-binding</keyword>
<dbReference type="PROSITE" id="PS00211">
    <property type="entry name" value="ABC_TRANSPORTER_1"/>
    <property type="match status" value="2"/>
</dbReference>